<feature type="transmembrane region" description="Helical" evidence="1">
    <location>
        <begin position="82"/>
        <end position="101"/>
    </location>
</feature>
<accession>A0A381VKB9</accession>
<keyword evidence="1" id="KW-1133">Transmembrane helix</keyword>
<sequence length="115" mass="13146">WSYFQLFMTSALMFLIFFKMPLLSKSMILLLGGLLAIHVMAYTLLLDGKKVAIVLEGLKFVFGMVLFITLNERIGFVSNFSLNLILSYFFTSLGMTVYFFWTEIKSQQVIASVES</sequence>
<keyword evidence="1" id="KW-0472">Membrane</keyword>
<dbReference type="EMBL" id="UINC01009081">
    <property type="protein sequence ID" value="SVA40795.1"/>
    <property type="molecule type" value="Genomic_DNA"/>
</dbReference>
<protein>
    <submittedName>
        <fullName evidence="2">Uncharacterized protein</fullName>
    </submittedName>
</protein>
<gene>
    <name evidence="2" type="ORF">METZ01_LOCUS93649</name>
</gene>
<proteinExistence type="predicted"/>
<feature type="transmembrane region" description="Helical" evidence="1">
    <location>
        <begin position="28"/>
        <end position="45"/>
    </location>
</feature>
<evidence type="ECO:0000256" key="1">
    <source>
        <dbReference type="SAM" id="Phobius"/>
    </source>
</evidence>
<dbReference type="AlphaFoldDB" id="A0A381VKB9"/>
<name>A0A381VKB9_9ZZZZ</name>
<reference evidence="2" key="1">
    <citation type="submission" date="2018-05" db="EMBL/GenBank/DDBJ databases">
        <authorList>
            <person name="Lanie J.A."/>
            <person name="Ng W.-L."/>
            <person name="Kazmierczak K.M."/>
            <person name="Andrzejewski T.M."/>
            <person name="Davidsen T.M."/>
            <person name="Wayne K.J."/>
            <person name="Tettelin H."/>
            <person name="Glass J.I."/>
            <person name="Rusch D."/>
            <person name="Podicherti R."/>
            <person name="Tsui H.-C.T."/>
            <person name="Winkler M.E."/>
        </authorList>
    </citation>
    <scope>NUCLEOTIDE SEQUENCE</scope>
</reference>
<organism evidence="2">
    <name type="scientific">marine metagenome</name>
    <dbReference type="NCBI Taxonomy" id="408172"/>
    <lineage>
        <taxon>unclassified sequences</taxon>
        <taxon>metagenomes</taxon>
        <taxon>ecological metagenomes</taxon>
    </lineage>
</organism>
<evidence type="ECO:0000313" key="2">
    <source>
        <dbReference type="EMBL" id="SVA40795.1"/>
    </source>
</evidence>
<feature type="transmembrane region" description="Helical" evidence="1">
    <location>
        <begin position="51"/>
        <end position="70"/>
    </location>
</feature>
<keyword evidence="1" id="KW-0812">Transmembrane</keyword>
<feature type="non-terminal residue" evidence="2">
    <location>
        <position position="1"/>
    </location>
</feature>